<dbReference type="Pfam" id="PF06743">
    <property type="entry name" value="FAST_1"/>
    <property type="match status" value="1"/>
</dbReference>
<dbReference type="InterPro" id="IPR013584">
    <property type="entry name" value="RAP"/>
</dbReference>
<comment type="subcellular location">
    <subcellularLocation>
        <location evidence="1">Mitochondrion</location>
    </subcellularLocation>
</comment>
<proteinExistence type="predicted"/>
<dbReference type="Pfam" id="PF08368">
    <property type="entry name" value="FAST_2"/>
    <property type="match status" value="1"/>
</dbReference>
<protein>
    <recommendedName>
        <fullName evidence="3">RAP domain-containing protein</fullName>
    </recommendedName>
</protein>
<dbReference type="GO" id="GO:0000963">
    <property type="term" value="P:mitochondrial RNA processing"/>
    <property type="evidence" value="ECO:0007669"/>
    <property type="project" value="TreeGrafter"/>
</dbReference>
<dbReference type="GO" id="GO:0044528">
    <property type="term" value="P:regulation of mitochondrial mRNA stability"/>
    <property type="evidence" value="ECO:0007669"/>
    <property type="project" value="InterPro"/>
</dbReference>
<evidence type="ECO:0000256" key="1">
    <source>
        <dbReference type="ARBA" id="ARBA00004173"/>
    </source>
</evidence>
<keyword evidence="2" id="KW-0496">Mitochondrion</keyword>
<dbReference type="AlphaFoldDB" id="A0A9P0BD41"/>
<keyword evidence="5" id="KW-1185">Reference proteome</keyword>
<name>A0A9P0BD41_BRAAE</name>
<dbReference type="InterPro" id="IPR010622">
    <property type="entry name" value="FAST_Leu-rich"/>
</dbReference>
<evidence type="ECO:0000259" key="3">
    <source>
        <dbReference type="SMART" id="SM00952"/>
    </source>
</evidence>
<gene>
    <name evidence="4" type="ORF">MELIAE_LOCUS10244</name>
</gene>
<dbReference type="InterPro" id="IPR050870">
    <property type="entry name" value="FAST_kinase"/>
</dbReference>
<reference evidence="4" key="1">
    <citation type="submission" date="2021-12" db="EMBL/GenBank/DDBJ databases">
        <authorList>
            <person name="King R."/>
        </authorList>
    </citation>
    <scope>NUCLEOTIDE SEQUENCE</scope>
</reference>
<organism evidence="4 5">
    <name type="scientific">Brassicogethes aeneus</name>
    <name type="common">Rape pollen beetle</name>
    <name type="synonym">Meligethes aeneus</name>
    <dbReference type="NCBI Taxonomy" id="1431903"/>
    <lineage>
        <taxon>Eukaryota</taxon>
        <taxon>Metazoa</taxon>
        <taxon>Ecdysozoa</taxon>
        <taxon>Arthropoda</taxon>
        <taxon>Hexapoda</taxon>
        <taxon>Insecta</taxon>
        <taxon>Pterygota</taxon>
        <taxon>Neoptera</taxon>
        <taxon>Endopterygota</taxon>
        <taxon>Coleoptera</taxon>
        <taxon>Polyphaga</taxon>
        <taxon>Cucujiformia</taxon>
        <taxon>Nitidulidae</taxon>
        <taxon>Meligethinae</taxon>
        <taxon>Brassicogethes</taxon>
    </lineage>
</organism>
<dbReference type="Proteomes" id="UP001154078">
    <property type="component" value="Chromosome 7"/>
</dbReference>
<dbReference type="SMART" id="SM00952">
    <property type="entry name" value="RAP"/>
    <property type="match status" value="1"/>
</dbReference>
<dbReference type="PANTHER" id="PTHR21228:SF72">
    <property type="entry name" value="LD32258P"/>
    <property type="match status" value="1"/>
</dbReference>
<dbReference type="GO" id="GO:0035770">
    <property type="term" value="C:ribonucleoprotein granule"/>
    <property type="evidence" value="ECO:0007669"/>
    <property type="project" value="TreeGrafter"/>
</dbReference>
<dbReference type="InterPro" id="IPR013579">
    <property type="entry name" value="FAST_2"/>
</dbReference>
<dbReference type="GO" id="GO:0003723">
    <property type="term" value="F:RNA binding"/>
    <property type="evidence" value="ECO:0007669"/>
    <property type="project" value="TreeGrafter"/>
</dbReference>
<dbReference type="EMBL" id="OV121138">
    <property type="protein sequence ID" value="CAH0560501.1"/>
    <property type="molecule type" value="Genomic_DNA"/>
</dbReference>
<feature type="domain" description="RAP" evidence="3">
    <location>
        <begin position="838"/>
        <end position="895"/>
    </location>
</feature>
<dbReference type="PANTHER" id="PTHR21228">
    <property type="entry name" value="FAST LEU-RICH DOMAIN-CONTAINING"/>
    <property type="match status" value="1"/>
</dbReference>
<evidence type="ECO:0000313" key="4">
    <source>
        <dbReference type="EMBL" id="CAH0560501.1"/>
    </source>
</evidence>
<dbReference type="OrthoDB" id="385235at2759"/>
<dbReference type="Pfam" id="PF08373">
    <property type="entry name" value="RAP"/>
    <property type="match status" value="1"/>
</dbReference>
<evidence type="ECO:0000256" key="2">
    <source>
        <dbReference type="ARBA" id="ARBA00023128"/>
    </source>
</evidence>
<accession>A0A9P0BD41</accession>
<sequence length="902" mass="106991">MRFYPVFRNFINKNSNISHIFRDTILKKNSKAFTCEHSFKYVSSIYENQYRKKHLDTFRNAKNVSEIEDLELLETEVLEEEKTASLILFNKSEDDILHMLSKAASIEEVFMIFTDNKTKFNCEHITQTILVLYDLQKIYFKINMQPNASSNFAETVFNSNAFRRIINLIDIKLNKFDTLYLSYTFLYLNKLGFNINNCLMQKIDNFMRFKLEKDFNLHEASNYFKTIFLEDEIKPIYQVVNIIPNVFKSIDDCSNIDDVGYLTDCLNKLHLIVNTDEFERYKKKIKSLLGNGILTSEHTKVLIKIILLINYPHWRVDNSEFISKCILLMEKKIDAFTLDELILLYGVFFKNQEPGDILTAIQRNASKFIRQMEEYGTTDMEKKVKLFSSLIYFSSPLHKVEYRKVMADYIDNSFYFPELFNLRKLLCYVKIKDKNLCNKYWDKVLEAAEKQKINIYIICQNYLNFKTDLEDFRHYEIENYLNKKLIEELRNGNVTILPSNLIDCLCFFLSYGKNKEITENLIYHLGSIYTQISEVDCLKISQHILSSKIRPSLKQDLRGILNRATEHIIAYKSKINATVLFKACVVRNDTDHDFINDLITYIKNTEPLSSKTIENMVYCLMTTNVLVPEIINKVTSYIVNNRRSMLAFNVDKVLFLCFFLGYCPINAESFFPIASDIILRDQERLSGLSFLQSALALCYFNRLPNSFIRQIFNVEFMDKLDIELANCYYKDKYPQRVRQHLMELNRSVCLEYPENNVPWFHQKYTDEIIKKLMLEKSYPKYFTTSVKEYLAQVIDKEEYLTQDVRTPYGYYIDFVVYMNHKQEIVSETSKDITSKIALLLVRPHVFTKFYINLKGKFQMKKRHLEMFGYTVSIINIDEWLNLLYAEERLEFLKNKIWLEEQK</sequence>
<evidence type="ECO:0000313" key="5">
    <source>
        <dbReference type="Proteomes" id="UP001154078"/>
    </source>
</evidence>
<dbReference type="GO" id="GO:0005759">
    <property type="term" value="C:mitochondrial matrix"/>
    <property type="evidence" value="ECO:0007669"/>
    <property type="project" value="TreeGrafter"/>
</dbReference>